<evidence type="ECO:0000256" key="5">
    <source>
        <dbReference type="ARBA" id="ARBA00022691"/>
    </source>
</evidence>
<dbReference type="SUPFAM" id="SSF54160">
    <property type="entry name" value="Chromo domain-like"/>
    <property type="match status" value="1"/>
</dbReference>
<accession>A0A7N0V2P6</accession>
<comment type="subcellular location">
    <subcellularLocation>
        <location evidence="1">Nucleus</location>
    </subcellularLocation>
</comment>
<keyword evidence="7" id="KW-0539">Nucleus</keyword>
<dbReference type="SMART" id="SM00439">
    <property type="entry name" value="BAH"/>
    <property type="match status" value="1"/>
</dbReference>
<protein>
    <recommendedName>
        <fullName evidence="2">DNA (cytosine-5-)-methyltransferase</fullName>
        <ecNumber evidence="2">2.1.1.37</ecNumber>
    </recommendedName>
</protein>
<evidence type="ECO:0000256" key="6">
    <source>
        <dbReference type="ARBA" id="ARBA00023125"/>
    </source>
</evidence>
<dbReference type="InterPro" id="IPR043151">
    <property type="entry name" value="BAH_sf"/>
</dbReference>
<dbReference type="InterPro" id="IPR001525">
    <property type="entry name" value="C5_MeTfrase"/>
</dbReference>
<dbReference type="Gene3D" id="2.30.30.490">
    <property type="match status" value="1"/>
</dbReference>
<keyword evidence="3 9" id="KW-0489">Methyltransferase</keyword>
<dbReference type="GO" id="GO:0003677">
    <property type="term" value="F:DNA binding"/>
    <property type="evidence" value="ECO:0007669"/>
    <property type="project" value="UniProtKB-KW"/>
</dbReference>
<comment type="similarity">
    <text evidence="9">Belongs to the class I-like SAM-binding methyltransferase superfamily. C5-methyltransferase family.</text>
</comment>
<dbReference type="GO" id="GO:0003886">
    <property type="term" value="F:DNA (cytosine-5-)-methyltransferase activity"/>
    <property type="evidence" value="ECO:0007669"/>
    <property type="project" value="UniProtKB-EC"/>
</dbReference>
<dbReference type="Gene3D" id="3.40.50.150">
    <property type="entry name" value="Vaccinia Virus protein VP39"/>
    <property type="match status" value="1"/>
</dbReference>
<dbReference type="EC" id="2.1.1.37" evidence="2"/>
<dbReference type="Pfam" id="PF01426">
    <property type="entry name" value="BAH"/>
    <property type="match status" value="1"/>
</dbReference>
<dbReference type="InterPro" id="IPR023780">
    <property type="entry name" value="Chromo_domain"/>
</dbReference>
<dbReference type="AlphaFoldDB" id="A0A7N0V2P6"/>
<dbReference type="EnsemblPlants" id="Kaladp0095s0329.1.v1.1">
    <property type="protein sequence ID" value="Kaladp0095s0329.1.v1.1"/>
    <property type="gene ID" value="Kaladp0095s0329.v1.1"/>
</dbReference>
<dbReference type="SUPFAM" id="SSF53335">
    <property type="entry name" value="S-adenosyl-L-methionine-dependent methyltransferases"/>
    <property type="match status" value="1"/>
</dbReference>
<feature type="domain" description="Chromo" evidence="11">
    <location>
        <begin position="368"/>
        <end position="421"/>
    </location>
</feature>
<dbReference type="PROSITE" id="PS00094">
    <property type="entry name" value="C5_MTASE_1"/>
    <property type="match status" value="1"/>
</dbReference>
<dbReference type="Pfam" id="PF00145">
    <property type="entry name" value="DNA_methylase"/>
    <property type="match status" value="1"/>
</dbReference>
<feature type="region of interest" description="Disordered" evidence="10">
    <location>
        <begin position="1"/>
        <end position="101"/>
    </location>
</feature>
<sequence length="761" mass="85976">MAKKRQAAADGSASRKSKRLAELHPENGHASENGHVLLPEPANGVPATGEKSEMRSGEDRFIGEPVPAEEARVKWPHRYQEQDEEQKGKINGVSKKGGCKSSEEDEVPIQARCHYTQCVVDEEVHYGLFDDAHVMADDGADPYICRIVEMFEAVDGKPYVTCQWYYRAEDTDINEHWQLIDKRRVFLSEVKDDNPLNCLIKKLKIVKVSLGAEKKAITCDYYYDMKYLLPYSSFIKVPEEDVVKEEVPSNSKSPLLLLDMYAGCGAMSTGLCIGSKLSGSNLVTKWAVDLNESACESLRWNHPETEVRNEAAANFLTLLKEWRRLCATFSVINESGVKKYSDLVLEGEEEVVIDAEEDSTNSKDSENFEVDEILDICYGDPKKTEKNSLYLKIRWKGYGPDEDSWEPIDGLSNCGNSIKDFVVNGYNSKRLPLPGDVDIVCGGPPCQGISGFNRFRNTASPLDDPKNNQLIVFMDIVDYLKPRFVLMENVVDILKFKDGYLGGYALGRLIGMDYQARTGILAAGCYGLPQFRMRVFLWGARYTEILPQYPLPTHDVVTRGGAPVKYEKNLVAYDEGHKVELKKKLLLKDAISDLPPVTNSCKKDEMCYSMDPQTDFQTSIRTKKEESGMLQDLLYDHRALPLNTDDYERVKKIPKRKGANFRDLSGVLVGNDKRVYFDPKIDRVLLPSGNPLVPTYAMRFEDGTSPKPFGRLWWDETVPTVVTRAQPHNQRILHPEQDRVLTIRENARLQESPTTTNSLDP</sequence>
<dbReference type="GO" id="GO:0044027">
    <property type="term" value="P:negative regulation of gene expression via chromosomal CpG island methylation"/>
    <property type="evidence" value="ECO:0007669"/>
    <property type="project" value="TreeGrafter"/>
</dbReference>
<dbReference type="PROSITE" id="PS51679">
    <property type="entry name" value="SAM_MT_C5"/>
    <property type="match status" value="1"/>
</dbReference>
<evidence type="ECO:0000256" key="8">
    <source>
        <dbReference type="ARBA" id="ARBA00047422"/>
    </source>
</evidence>
<dbReference type="InterPro" id="IPR000953">
    <property type="entry name" value="Chromo/chromo_shadow_dom"/>
</dbReference>
<comment type="catalytic activity">
    <reaction evidence="8">
        <text>a 2'-deoxycytidine in DNA + S-adenosyl-L-methionine = a 5-methyl-2'-deoxycytidine in DNA + S-adenosyl-L-homocysteine + H(+)</text>
        <dbReference type="Rhea" id="RHEA:13681"/>
        <dbReference type="Rhea" id="RHEA-COMP:11369"/>
        <dbReference type="Rhea" id="RHEA-COMP:11370"/>
        <dbReference type="ChEBI" id="CHEBI:15378"/>
        <dbReference type="ChEBI" id="CHEBI:57856"/>
        <dbReference type="ChEBI" id="CHEBI:59789"/>
        <dbReference type="ChEBI" id="CHEBI:85452"/>
        <dbReference type="ChEBI" id="CHEBI:85454"/>
        <dbReference type="EC" id="2.1.1.37"/>
    </reaction>
</comment>
<dbReference type="PROSITE" id="PS51038">
    <property type="entry name" value="BAH"/>
    <property type="match status" value="1"/>
</dbReference>
<dbReference type="InterPro" id="IPR029063">
    <property type="entry name" value="SAM-dependent_MTases_sf"/>
</dbReference>
<dbReference type="InterPro" id="IPR050390">
    <property type="entry name" value="C5-Methyltransferase"/>
</dbReference>
<evidence type="ECO:0000256" key="7">
    <source>
        <dbReference type="ARBA" id="ARBA00023242"/>
    </source>
</evidence>
<evidence type="ECO:0000256" key="3">
    <source>
        <dbReference type="ARBA" id="ARBA00022603"/>
    </source>
</evidence>
<evidence type="ECO:0000256" key="4">
    <source>
        <dbReference type="ARBA" id="ARBA00022679"/>
    </source>
</evidence>
<dbReference type="GO" id="GO:0005634">
    <property type="term" value="C:nucleus"/>
    <property type="evidence" value="ECO:0007669"/>
    <property type="project" value="UniProtKB-SubCell"/>
</dbReference>
<dbReference type="OMA" id="VCEIPKR"/>
<dbReference type="GO" id="GO:0032259">
    <property type="term" value="P:methylation"/>
    <property type="evidence" value="ECO:0007669"/>
    <property type="project" value="UniProtKB-KW"/>
</dbReference>
<dbReference type="InterPro" id="IPR016197">
    <property type="entry name" value="Chromo-like_dom_sf"/>
</dbReference>
<dbReference type="PRINTS" id="PR00105">
    <property type="entry name" value="C5METTRFRASE"/>
</dbReference>
<keyword evidence="6" id="KW-0238">DNA-binding</keyword>
<dbReference type="Gene3D" id="3.90.120.10">
    <property type="entry name" value="DNA Methylase, subunit A, domain 2"/>
    <property type="match status" value="1"/>
</dbReference>
<dbReference type="FunFam" id="3.90.120.10:FF:000003">
    <property type="entry name" value="DNA (cytosine-5)-methyltransferase 1"/>
    <property type="match status" value="1"/>
</dbReference>
<dbReference type="PANTHER" id="PTHR10629:SF50">
    <property type="entry name" value="DNA (CYTOSINE-5)-METHYLTRANSFERASE CMT3"/>
    <property type="match status" value="1"/>
</dbReference>
<dbReference type="InterPro" id="IPR023779">
    <property type="entry name" value="Chromodomain_CS"/>
</dbReference>
<dbReference type="Proteomes" id="UP000594263">
    <property type="component" value="Unplaced"/>
</dbReference>
<dbReference type="InterPro" id="IPR001025">
    <property type="entry name" value="BAH_dom"/>
</dbReference>
<evidence type="ECO:0000259" key="12">
    <source>
        <dbReference type="PROSITE" id="PS51038"/>
    </source>
</evidence>
<proteinExistence type="inferred from homology"/>
<evidence type="ECO:0000313" key="13">
    <source>
        <dbReference type="EnsemblPlants" id="Kaladp0095s0329.1.v1.1"/>
    </source>
</evidence>
<dbReference type="InterPro" id="IPR018117">
    <property type="entry name" value="C5_DNA_meth_AS"/>
</dbReference>
<feature type="domain" description="BAH" evidence="12">
    <location>
        <begin position="124"/>
        <end position="238"/>
    </location>
</feature>
<reference evidence="13" key="1">
    <citation type="submission" date="2021-01" db="UniProtKB">
        <authorList>
            <consortium name="EnsemblPlants"/>
        </authorList>
    </citation>
    <scope>IDENTIFICATION</scope>
</reference>
<organism evidence="13 14">
    <name type="scientific">Kalanchoe fedtschenkoi</name>
    <name type="common">Lavender scallops</name>
    <name type="synonym">South American air plant</name>
    <dbReference type="NCBI Taxonomy" id="63787"/>
    <lineage>
        <taxon>Eukaryota</taxon>
        <taxon>Viridiplantae</taxon>
        <taxon>Streptophyta</taxon>
        <taxon>Embryophyta</taxon>
        <taxon>Tracheophyta</taxon>
        <taxon>Spermatophyta</taxon>
        <taxon>Magnoliopsida</taxon>
        <taxon>eudicotyledons</taxon>
        <taxon>Gunneridae</taxon>
        <taxon>Pentapetalae</taxon>
        <taxon>Saxifragales</taxon>
        <taxon>Crassulaceae</taxon>
        <taxon>Kalanchoe</taxon>
    </lineage>
</organism>
<dbReference type="Gramene" id="Kaladp0095s0329.1.v1.1">
    <property type="protein sequence ID" value="Kaladp0095s0329.1.v1.1"/>
    <property type="gene ID" value="Kaladp0095s0329.v1.1"/>
</dbReference>
<feature type="compositionally biased region" description="Basic and acidic residues" evidence="10">
    <location>
        <begin position="50"/>
        <end position="62"/>
    </location>
</feature>
<name>A0A7N0V2P6_KALFE</name>
<dbReference type="PROSITE" id="PS00598">
    <property type="entry name" value="CHROMO_1"/>
    <property type="match status" value="1"/>
</dbReference>
<evidence type="ECO:0000256" key="9">
    <source>
        <dbReference type="PROSITE-ProRule" id="PRU01016"/>
    </source>
</evidence>
<dbReference type="GO" id="GO:0003682">
    <property type="term" value="F:chromatin binding"/>
    <property type="evidence" value="ECO:0007669"/>
    <property type="project" value="InterPro"/>
</dbReference>
<feature type="active site" evidence="9">
    <location>
        <position position="446"/>
    </location>
</feature>
<evidence type="ECO:0000259" key="11">
    <source>
        <dbReference type="PROSITE" id="PS50013"/>
    </source>
</evidence>
<evidence type="ECO:0000313" key="14">
    <source>
        <dbReference type="Proteomes" id="UP000594263"/>
    </source>
</evidence>
<dbReference type="PANTHER" id="PTHR10629">
    <property type="entry name" value="CYTOSINE-SPECIFIC METHYLTRANSFERASE"/>
    <property type="match status" value="1"/>
</dbReference>
<keyword evidence="14" id="KW-1185">Reference proteome</keyword>
<keyword evidence="5 9" id="KW-0949">S-adenosyl-L-methionine</keyword>
<feature type="compositionally biased region" description="Basic and acidic residues" evidence="10">
    <location>
        <begin position="69"/>
        <end position="88"/>
    </location>
</feature>
<evidence type="ECO:0000256" key="2">
    <source>
        <dbReference type="ARBA" id="ARBA00011975"/>
    </source>
</evidence>
<evidence type="ECO:0000256" key="1">
    <source>
        <dbReference type="ARBA" id="ARBA00004123"/>
    </source>
</evidence>
<keyword evidence="4 9" id="KW-0808">Transferase</keyword>
<dbReference type="SMART" id="SM00298">
    <property type="entry name" value="CHROMO"/>
    <property type="match status" value="1"/>
</dbReference>
<evidence type="ECO:0000256" key="10">
    <source>
        <dbReference type="SAM" id="MobiDB-lite"/>
    </source>
</evidence>
<dbReference type="PROSITE" id="PS50013">
    <property type="entry name" value="CHROMO_2"/>
    <property type="match status" value="1"/>
</dbReference>
<feature type="compositionally biased region" description="Basic and acidic residues" evidence="10">
    <location>
        <begin position="19"/>
        <end position="29"/>
    </location>
</feature>
<dbReference type="Pfam" id="PF00385">
    <property type="entry name" value="Chromo"/>
    <property type="match status" value="1"/>
</dbReference>
<dbReference type="CDD" id="cd18635">
    <property type="entry name" value="CD_CMT3_like"/>
    <property type="match status" value="1"/>
</dbReference>